<protein>
    <submittedName>
        <fullName evidence="1">Putative ovule protein</fullName>
    </submittedName>
</protein>
<proteinExistence type="predicted"/>
<organism evidence="1">
    <name type="scientific">Solanum chacoense</name>
    <name type="common">Chaco potato</name>
    <dbReference type="NCBI Taxonomy" id="4108"/>
    <lineage>
        <taxon>Eukaryota</taxon>
        <taxon>Viridiplantae</taxon>
        <taxon>Streptophyta</taxon>
        <taxon>Embryophyta</taxon>
        <taxon>Tracheophyta</taxon>
        <taxon>Spermatophyta</taxon>
        <taxon>Magnoliopsida</taxon>
        <taxon>eudicotyledons</taxon>
        <taxon>Gunneridae</taxon>
        <taxon>Pentapetalae</taxon>
        <taxon>asterids</taxon>
        <taxon>lamiids</taxon>
        <taxon>Solanales</taxon>
        <taxon>Solanaceae</taxon>
        <taxon>Solanoideae</taxon>
        <taxon>Solaneae</taxon>
        <taxon>Solanum</taxon>
    </lineage>
</organism>
<dbReference type="InterPro" id="IPR032675">
    <property type="entry name" value="LRR_dom_sf"/>
</dbReference>
<dbReference type="AlphaFoldDB" id="A0A0V0HD49"/>
<accession>A0A0V0HD49</accession>
<evidence type="ECO:0000313" key="1">
    <source>
        <dbReference type="EMBL" id="JAP17801.1"/>
    </source>
</evidence>
<sequence>MMVLEYSELIEDPMPNLGMLPNLRDLQLRGAYKGKDITCNDNSFSQLEFLRLDSLGRLERWHLGTSAMPLIKGLYICDCLT</sequence>
<dbReference type="Gene3D" id="3.80.10.10">
    <property type="entry name" value="Ribonuclease Inhibitor"/>
    <property type="match status" value="1"/>
</dbReference>
<reference evidence="1" key="1">
    <citation type="submission" date="2015-12" db="EMBL/GenBank/DDBJ databases">
        <title>Gene expression during late stages of embryo sac development: a critical building block for successful pollen-pistil interactions.</title>
        <authorList>
            <person name="Liu Y."/>
            <person name="Joly V."/>
            <person name="Sabar M."/>
            <person name="Matton D.P."/>
        </authorList>
    </citation>
    <scope>NUCLEOTIDE SEQUENCE</scope>
</reference>
<dbReference type="EMBL" id="GEDG01022070">
    <property type="protein sequence ID" value="JAP17801.1"/>
    <property type="molecule type" value="Transcribed_RNA"/>
</dbReference>
<name>A0A0V0HD49_SOLCH</name>